<name>A0A5S6QQQ5_TRIMR</name>
<organism evidence="1 2">
    <name type="scientific">Trichuris muris</name>
    <name type="common">Mouse whipworm</name>
    <dbReference type="NCBI Taxonomy" id="70415"/>
    <lineage>
        <taxon>Eukaryota</taxon>
        <taxon>Metazoa</taxon>
        <taxon>Ecdysozoa</taxon>
        <taxon>Nematoda</taxon>
        <taxon>Enoplea</taxon>
        <taxon>Dorylaimia</taxon>
        <taxon>Trichinellida</taxon>
        <taxon>Trichuridae</taxon>
        <taxon>Trichuris</taxon>
    </lineage>
</organism>
<dbReference type="WBParaSite" id="TMUE_2000009222.1">
    <property type="protein sequence ID" value="TMUE_2000009222.1"/>
    <property type="gene ID" value="WBGene00300544"/>
</dbReference>
<keyword evidence="1" id="KW-1185">Reference proteome</keyword>
<reference evidence="2" key="1">
    <citation type="submission" date="2019-12" db="UniProtKB">
        <authorList>
            <consortium name="WormBaseParasite"/>
        </authorList>
    </citation>
    <scope>IDENTIFICATION</scope>
</reference>
<evidence type="ECO:0000313" key="2">
    <source>
        <dbReference type="WBParaSite" id="TMUE_2000009222.1"/>
    </source>
</evidence>
<dbReference type="AlphaFoldDB" id="A0A5S6QQQ5"/>
<accession>A0A5S6QQQ5</accession>
<proteinExistence type="predicted"/>
<evidence type="ECO:0000313" key="1">
    <source>
        <dbReference type="Proteomes" id="UP000046395"/>
    </source>
</evidence>
<protein>
    <submittedName>
        <fullName evidence="2">Uncharacterized protein</fullName>
    </submittedName>
</protein>
<dbReference type="Proteomes" id="UP000046395">
    <property type="component" value="Unassembled WGS sequence"/>
</dbReference>
<sequence length="71" mass="8124">MDIGPLLMILLKHRYPQWGYGVLRNLIKLFKNVLSDLIPIHYSLIETGLLNDPSTSHGRMPKNPQILGTRD</sequence>